<dbReference type="EnsemblPlants" id="AVESA.00010b.r2.7DG1343850.1">
    <property type="protein sequence ID" value="AVESA.00010b.r2.7DG1343850.1.CDS"/>
    <property type="gene ID" value="AVESA.00010b.r2.7DG1343850"/>
</dbReference>
<proteinExistence type="predicted"/>
<reference evidence="1" key="2">
    <citation type="submission" date="2025-09" db="UniProtKB">
        <authorList>
            <consortium name="EnsemblPlants"/>
        </authorList>
    </citation>
    <scope>IDENTIFICATION</scope>
</reference>
<evidence type="ECO:0000313" key="2">
    <source>
        <dbReference type="Proteomes" id="UP001732700"/>
    </source>
</evidence>
<name>A0ACD6ADM0_AVESA</name>
<organism evidence="1 2">
    <name type="scientific">Avena sativa</name>
    <name type="common">Oat</name>
    <dbReference type="NCBI Taxonomy" id="4498"/>
    <lineage>
        <taxon>Eukaryota</taxon>
        <taxon>Viridiplantae</taxon>
        <taxon>Streptophyta</taxon>
        <taxon>Embryophyta</taxon>
        <taxon>Tracheophyta</taxon>
        <taxon>Spermatophyta</taxon>
        <taxon>Magnoliopsida</taxon>
        <taxon>Liliopsida</taxon>
        <taxon>Poales</taxon>
        <taxon>Poaceae</taxon>
        <taxon>BOP clade</taxon>
        <taxon>Pooideae</taxon>
        <taxon>Poodae</taxon>
        <taxon>Poeae</taxon>
        <taxon>Poeae Chloroplast Group 1 (Aveneae type)</taxon>
        <taxon>Aveninae</taxon>
        <taxon>Avena</taxon>
    </lineage>
</organism>
<evidence type="ECO:0000313" key="1">
    <source>
        <dbReference type="EnsemblPlants" id="AVESA.00010b.r2.7DG1343850.1.CDS"/>
    </source>
</evidence>
<protein>
    <submittedName>
        <fullName evidence="1">Uncharacterized protein</fullName>
    </submittedName>
</protein>
<accession>A0ACD6ADM0</accession>
<reference evidence="1" key="1">
    <citation type="submission" date="2021-05" db="EMBL/GenBank/DDBJ databases">
        <authorList>
            <person name="Scholz U."/>
            <person name="Mascher M."/>
            <person name="Fiebig A."/>
        </authorList>
    </citation>
    <scope>NUCLEOTIDE SEQUENCE [LARGE SCALE GENOMIC DNA]</scope>
</reference>
<dbReference type="Proteomes" id="UP001732700">
    <property type="component" value="Chromosome 7D"/>
</dbReference>
<sequence length="284" mass="31855">MSIYLPKVRLQSSQLPVFFLLVLARRPFIPFLSCQQHPGSLKAGLKISSQTHCSRSLDHIKMATGSETQESNTSPELPTELPYDFLKTITDNFADERKISASPFGTVYKGVVPDADRVIAVKKLHEDAPIPAGKTFSKEVHHVLPLRHENIVQLVGFCNEATKKLVQMEGRYIQADIAECLLCYEYLPNGSLDHYLFGSKASDLDYSSGKPAGISWDTRFKIIEGICQGILFLHDLDIPIIHMDLKPENIWLDESMMPKIGNFELSVSLDREQTKIHTQDVVGS</sequence>
<keyword evidence="2" id="KW-1185">Reference proteome</keyword>